<evidence type="ECO:0000256" key="1">
    <source>
        <dbReference type="ARBA" id="ARBA00004141"/>
    </source>
</evidence>
<dbReference type="PROSITE" id="PS01130">
    <property type="entry name" value="SLC26A"/>
    <property type="match status" value="1"/>
</dbReference>
<evidence type="ECO:0000313" key="7">
    <source>
        <dbReference type="EMBL" id="DBA15475.1"/>
    </source>
</evidence>
<dbReference type="InterPro" id="IPR036513">
    <property type="entry name" value="STAS_dom_sf"/>
</dbReference>
<feature type="transmembrane region" description="Helical" evidence="5">
    <location>
        <begin position="470"/>
        <end position="501"/>
    </location>
</feature>
<evidence type="ECO:0000256" key="5">
    <source>
        <dbReference type="SAM" id="Phobius"/>
    </source>
</evidence>
<feature type="transmembrane region" description="Helical" evidence="5">
    <location>
        <begin position="209"/>
        <end position="230"/>
    </location>
</feature>
<proteinExistence type="predicted"/>
<dbReference type="Pfam" id="PF00916">
    <property type="entry name" value="Sulfate_transp"/>
    <property type="match status" value="1"/>
</dbReference>
<dbReference type="Pfam" id="PF01740">
    <property type="entry name" value="STAS"/>
    <property type="match status" value="1"/>
</dbReference>
<protein>
    <recommendedName>
        <fullName evidence="6">STAS domain-containing protein</fullName>
    </recommendedName>
</protein>
<evidence type="ECO:0000256" key="2">
    <source>
        <dbReference type="ARBA" id="ARBA00022692"/>
    </source>
</evidence>
<dbReference type="GO" id="GO:0008271">
    <property type="term" value="F:secondary active sulfate transmembrane transporter activity"/>
    <property type="evidence" value="ECO:0007669"/>
    <property type="project" value="InterPro"/>
</dbReference>
<dbReference type="GO" id="GO:0016020">
    <property type="term" value="C:membrane"/>
    <property type="evidence" value="ECO:0007669"/>
    <property type="project" value="UniProtKB-SubCell"/>
</dbReference>
<feature type="transmembrane region" description="Helical" evidence="5">
    <location>
        <begin position="412"/>
        <end position="432"/>
    </location>
</feature>
<feature type="transmembrane region" description="Helical" evidence="5">
    <location>
        <begin position="104"/>
        <end position="121"/>
    </location>
</feature>
<evidence type="ECO:0000256" key="4">
    <source>
        <dbReference type="ARBA" id="ARBA00023136"/>
    </source>
</evidence>
<comment type="caution">
    <text evidence="7">The sequence shown here is derived from an EMBL/GenBank/DDBJ whole genome shotgun (WGS) entry which is preliminary data.</text>
</comment>
<dbReference type="PROSITE" id="PS50801">
    <property type="entry name" value="STAS"/>
    <property type="match status" value="1"/>
</dbReference>
<evidence type="ECO:0000259" key="6">
    <source>
        <dbReference type="PROSITE" id="PS50801"/>
    </source>
</evidence>
<dbReference type="Proteomes" id="UP001181693">
    <property type="component" value="Unassembled WGS sequence"/>
</dbReference>
<comment type="subcellular location">
    <subcellularLocation>
        <location evidence="1">Membrane</location>
        <topology evidence="1">Multi-pass membrane protein</topology>
    </subcellularLocation>
</comment>
<keyword evidence="4 5" id="KW-0472">Membrane</keyword>
<dbReference type="PANTHER" id="PTHR11814">
    <property type="entry name" value="SULFATE TRANSPORTER"/>
    <property type="match status" value="1"/>
</dbReference>
<dbReference type="InterPro" id="IPR002645">
    <property type="entry name" value="STAS_dom"/>
</dbReference>
<dbReference type="InterPro" id="IPR001902">
    <property type="entry name" value="SLC26A/SulP_fam"/>
</dbReference>
<keyword evidence="3 5" id="KW-1133">Transmembrane helix</keyword>
<keyword evidence="8" id="KW-1185">Reference proteome</keyword>
<feature type="transmembrane region" description="Helical" evidence="5">
    <location>
        <begin position="343"/>
        <end position="362"/>
    </location>
</feature>
<feature type="domain" description="STAS" evidence="6">
    <location>
        <begin position="525"/>
        <end position="723"/>
    </location>
</feature>
<dbReference type="InterPro" id="IPR018045">
    <property type="entry name" value="S04_transporter_CS"/>
</dbReference>
<dbReference type="InterPro" id="IPR011547">
    <property type="entry name" value="SLC26A/SulP_dom"/>
</dbReference>
<keyword evidence="2 5" id="KW-0812">Transmembrane</keyword>
<dbReference type="SUPFAM" id="SSF52091">
    <property type="entry name" value="SpoIIaa-like"/>
    <property type="match status" value="1"/>
</dbReference>
<dbReference type="CDD" id="cd07042">
    <property type="entry name" value="STAS_SulP_like_sulfate_transporter"/>
    <property type="match status" value="1"/>
</dbReference>
<feature type="transmembrane region" description="Helical" evidence="5">
    <location>
        <begin position="75"/>
        <end position="98"/>
    </location>
</feature>
<dbReference type="AlphaFoldDB" id="A0AAV2ZJS3"/>
<evidence type="ECO:0000313" key="8">
    <source>
        <dbReference type="Proteomes" id="UP001181693"/>
    </source>
</evidence>
<accession>A0AAV2ZJS3</accession>
<organism evidence="7 8">
    <name type="scientific">Pyxicephalus adspersus</name>
    <name type="common">African bullfrog</name>
    <dbReference type="NCBI Taxonomy" id="30357"/>
    <lineage>
        <taxon>Eukaryota</taxon>
        <taxon>Metazoa</taxon>
        <taxon>Chordata</taxon>
        <taxon>Craniata</taxon>
        <taxon>Vertebrata</taxon>
        <taxon>Euteleostomi</taxon>
        <taxon>Amphibia</taxon>
        <taxon>Batrachia</taxon>
        <taxon>Anura</taxon>
        <taxon>Neobatrachia</taxon>
        <taxon>Ranoidea</taxon>
        <taxon>Pyxicephalidae</taxon>
        <taxon>Pyxicephalinae</taxon>
        <taxon>Pyxicephalus</taxon>
    </lineage>
</organism>
<evidence type="ECO:0000256" key="3">
    <source>
        <dbReference type="ARBA" id="ARBA00022989"/>
    </source>
</evidence>
<feature type="transmembrane region" description="Helical" evidence="5">
    <location>
        <begin position="128"/>
        <end position="147"/>
    </location>
</feature>
<feature type="transmembrane region" description="Helical" evidence="5">
    <location>
        <begin position="176"/>
        <end position="202"/>
    </location>
</feature>
<dbReference type="EMBL" id="DYDO01000012">
    <property type="protein sequence ID" value="DBA15475.1"/>
    <property type="molecule type" value="Genomic_DNA"/>
</dbReference>
<reference evidence="7" key="1">
    <citation type="thesis" date="2020" institute="ProQuest LLC" country="789 East Eisenhower Parkway, Ann Arbor, MI, USA">
        <title>Comparative Genomics and Chromosome Evolution.</title>
        <authorList>
            <person name="Mudd A.B."/>
        </authorList>
    </citation>
    <scope>NUCLEOTIDE SEQUENCE</scope>
    <source>
        <strain evidence="7">1538</strain>
        <tissue evidence="7">Blood</tissue>
    </source>
</reference>
<sequence>MDIPKTGYKQYLVKRTVYTETNFQEENEKKENIQKTFRERVRNSSSCSSKKVLQIIKSLFPILDWFPKYRWKEWIVHDIISGVSTGLVSTLQGLSFALLASVPVGYGLYSSFFPVIIYLFLGTSRHLSIGPFPVVSLMVGAVVLQLAPESDFKLNNGTAGENSTDLDNEKMNEYRVLVSGTLCFLIGIIQLALGVLQIGFIVRYLGEPLVGGFTTAAAFQVLVSQIKQLLNVPTKNYNGVLSIIYTIIDIFKNIAKTNICDLIAGLISFFVCVVVKEINERYKHKLRVPIPIEIVVTVVATGVSYGANFEQRYKAGIVQSIPSGFISPIAPDVSMFQSMIGSAFSIGIVAYAVAVSVAKVYGTKHNYPVDGNQEFIAHGVSNMFGGIFSCFCASTALSRTAIQEGTGGKTQLASLISAGVVLIAIVALGRLLEPLQKSVLAAICIANLKGMFWQVKDVPKLWRENKWDSLIWVFTCIAAIILGLDLGLLAGLVFGLLTVVLRVQFPSCSSLGNVPNTDLYKNIKLYKSLIEPDGVKIIRFSSGIFYGNIEGLKNGIKRIVGFDCVRVYTKRTKALRKIQKLIKKGELKATKNGVISPVGFDNLGYESGDDPEDPYEPENDDGIETNEVEIQVDWNADLPVKVSVPKVSIHSIIFDFSQITFLDVVAVKVLKLIYKEFKRIDVDVYIAACEDAVLRKLEICSFFDDTIKHDIFFLTVHDAVLYIEQEKKYKPGHDPLLEKISLMRESKDFLNTDLNYQELQEPDEVLWNTSFLLDLQPRSAETRSTGFPSDVGTSVSAGGRIGGKFK</sequence>
<dbReference type="Gene3D" id="3.30.750.24">
    <property type="entry name" value="STAS domain"/>
    <property type="match status" value="1"/>
</dbReference>
<feature type="transmembrane region" description="Helical" evidence="5">
    <location>
        <begin position="382"/>
        <end position="400"/>
    </location>
</feature>
<feature type="transmembrane region" description="Helical" evidence="5">
    <location>
        <begin position="250"/>
        <end position="275"/>
    </location>
</feature>
<name>A0AAV2ZJS3_PYXAD</name>
<gene>
    <name evidence="7" type="ORF">GDO54_004679</name>
</gene>
<dbReference type="NCBIfam" id="TIGR00815">
    <property type="entry name" value="sulP"/>
    <property type="match status" value="1"/>
</dbReference>